<dbReference type="InterPro" id="IPR033347">
    <property type="entry name" value="Di19"/>
</dbReference>
<proteinExistence type="predicted"/>
<dbReference type="Proteomes" id="UP000652761">
    <property type="component" value="Unassembled WGS sequence"/>
</dbReference>
<organism evidence="2 3">
    <name type="scientific">Colocasia esculenta</name>
    <name type="common">Wild taro</name>
    <name type="synonym">Arum esculentum</name>
    <dbReference type="NCBI Taxonomy" id="4460"/>
    <lineage>
        <taxon>Eukaryota</taxon>
        <taxon>Viridiplantae</taxon>
        <taxon>Streptophyta</taxon>
        <taxon>Embryophyta</taxon>
        <taxon>Tracheophyta</taxon>
        <taxon>Spermatophyta</taxon>
        <taxon>Magnoliopsida</taxon>
        <taxon>Liliopsida</taxon>
        <taxon>Araceae</taxon>
        <taxon>Aroideae</taxon>
        <taxon>Colocasieae</taxon>
        <taxon>Colocasia</taxon>
    </lineage>
</organism>
<accession>A0A843X2C5</accession>
<comment type="caution">
    <text evidence="2">The sequence shown here is derived from an EMBL/GenBank/DDBJ whole genome shotgun (WGS) entry which is preliminary data.</text>
</comment>
<dbReference type="PANTHER" id="PTHR31875">
    <property type="entry name" value="PROTEIN DEHYDRATION-INDUCED 19"/>
    <property type="match status" value="1"/>
</dbReference>
<dbReference type="PANTHER" id="PTHR31875:SF26">
    <property type="entry name" value="PROTEIN DEHYDRATION-INDUCED 19-RELATED"/>
    <property type="match status" value="1"/>
</dbReference>
<keyword evidence="3" id="KW-1185">Reference proteome</keyword>
<sequence>MEADSWNRLSASSKRQQNALQSRFDPYMGFEEVDGGEDDPRVEFPCPFCSEDFDIVGLCCHIDDEHPVEARNGPGFASSQFTARVFCLPQRVHSVLDFTVLCWASVASVV</sequence>
<dbReference type="InterPro" id="IPR008598">
    <property type="entry name" value="Di19_Zn-bd"/>
</dbReference>
<dbReference type="Pfam" id="PF05605">
    <property type="entry name" value="zf-Di19"/>
    <property type="match status" value="1"/>
</dbReference>
<evidence type="ECO:0000313" key="3">
    <source>
        <dbReference type="Proteomes" id="UP000652761"/>
    </source>
</evidence>
<dbReference type="EMBL" id="NMUH01006422">
    <property type="protein sequence ID" value="MQM15226.1"/>
    <property type="molecule type" value="Genomic_DNA"/>
</dbReference>
<dbReference type="AlphaFoldDB" id="A0A843X2C5"/>
<evidence type="ECO:0000313" key="2">
    <source>
        <dbReference type="EMBL" id="MQM15226.1"/>
    </source>
</evidence>
<feature type="domain" description="Di19 zinc-binding" evidence="1">
    <location>
        <begin position="43"/>
        <end position="73"/>
    </location>
</feature>
<evidence type="ECO:0000259" key="1">
    <source>
        <dbReference type="Pfam" id="PF05605"/>
    </source>
</evidence>
<dbReference type="OrthoDB" id="6270329at2759"/>
<gene>
    <name evidence="2" type="ORF">Taro_048166</name>
</gene>
<reference evidence="2" key="1">
    <citation type="submission" date="2017-07" db="EMBL/GenBank/DDBJ databases">
        <title>Taro Niue Genome Assembly and Annotation.</title>
        <authorList>
            <person name="Atibalentja N."/>
            <person name="Keating K."/>
            <person name="Fields C.J."/>
        </authorList>
    </citation>
    <scope>NUCLEOTIDE SEQUENCE</scope>
    <source>
        <strain evidence="2">Niue_2</strain>
        <tissue evidence="2">Leaf</tissue>
    </source>
</reference>
<protein>
    <recommendedName>
        <fullName evidence="1">Di19 zinc-binding domain-containing protein</fullName>
    </recommendedName>
</protein>
<name>A0A843X2C5_COLES</name>